<keyword evidence="8" id="KW-0479">Metal-binding</keyword>
<dbReference type="PROSITE" id="PS00154">
    <property type="entry name" value="ATPASE_E1_E2"/>
    <property type="match status" value="1"/>
</dbReference>
<keyword evidence="12" id="KW-0067">ATP-binding</keyword>
<evidence type="ECO:0000256" key="19">
    <source>
        <dbReference type="ARBA" id="ARBA00029719"/>
    </source>
</evidence>
<dbReference type="PROSITE" id="PS01047">
    <property type="entry name" value="HMA_1"/>
    <property type="match status" value="1"/>
</dbReference>
<dbReference type="InterPro" id="IPR017969">
    <property type="entry name" value="Heavy-metal-associated_CS"/>
</dbReference>
<dbReference type="SFLD" id="SFLDG00002">
    <property type="entry name" value="C1.7:_P-type_atpase_like"/>
    <property type="match status" value="1"/>
</dbReference>
<keyword evidence="13" id="KW-0460">Magnesium</keyword>
<evidence type="ECO:0000256" key="8">
    <source>
        <dbReference type="ARBA" id="ARBA00022723"/>
    </source>
</evidence>
<comment type="subcellular location">
    <subcellularLocation>
        <location evidence="1">Cell membrane</location>
        <topology evidence="1">Multi-pass membrane protein</topology>
    </subcellularLocation>
</comment>
<keyword evidence="16" id="KW-0186">Copper</keyword>
<dbReference type="CDD" id="cd00371">
    <property type="entry name" value="HMA"/>
    <property type="match status" value="1"/>
</dbReference>
<dbReference type="InterPro" id="IPR044492">
    <property type="entry name" value="P_typ_ATPase_HD_dom"/>
</dbReference>
<evidence type="ECO:0000256" key="12">
    <source>
        <dbReference type="ARBA" id="ARBA00022840"/>
    </source>
</evidence>
<protein>
    <recommendedName>
        <fullName evidence="3">Copper-exporting P-type ATPase</fullName>
    </recommendedName>
    <alternativeName>
        <fullName evidence="19">Copper-exporting P-type ATPase A</fullName>
    </alternativeName>
    <alternativeName>
        <fullName evidence="20">Cu(+)-exporting ATPase</fullName>
    </alternativeName>
</protein>
<proteinExistence type="inferred from homology"/>
<feature type="transmembrane region" description="Helical" evidence="22">
    <location>
        <begin position="124"/>
        <end position="147"/>
    </location>
</feature>
<dbReference type="PROSITE" id="PS51257">
    <property type="entry name" value="PROKAR_LIPOPROTEIN"/>
    <property type="match status" value="1"/>
</dbReference>
<feature type="transmembrane region" description="Helical" evidence="22">
    <location>
        <begin position="188"/>
        <end position="206"/>
    </location>
</feature>
<dbReference type="InterPro" id="IPR036163">
    <property type="entry name" value="HMA_dom_sf"/>
</dbReference>
<evidence type="ECO:0000256" key="5">
    <source>
        <dbReference type="ARBA" id="ARBA00022475"/>
    </source>
</evidence>
<dbReference type="SUPFAM" id="SSF55008">
    <property type="entry name" value="HMA, heavy metal-associated domain"/>
    <property type="match status" value="1"/>
</dbReference>
<dbReference type="GO" id="GO:0005886">
    <property type="term" value="C:plasma membrane"/>
    <property type="evidence" value="ECO:0007669"/>
    <property type="project" value="UniProtKB-SubCell"/>
</dbReference>
<evidence type="ECO:0000256" key="1">
    <source>
        <dbReference type="ARBA" id="ARBA00004651"/>
    </source>
</evidence>
<evidence type="ECO:0000256" key="13">
    <source>
        <dbReference type="ARBA" id="ARBA00022842"/>
    </source>
</evidence>
<dbReference type="PANTHER" id="PTHR43520">
    <property type="entry name" value="ATP7, ISOFORM B"/>
    <property type="match status" value="1"/>
</dbReference>
<evidence type="ECO:0000256" key="18">
    <source>
        <dbReference type="ARBA" id="ARBA00023136"/>
    </source>
</evidence>
<dbReference type="GO" id="GO:0055070">
    <property type="term" value="P:copper ion homeostasis"/>
    <property type="evidence" value="ECO:0007669"/>
    <property type="project" value="TreeGrafter"/>
</dbReference>
<evidence type="ECO:0000256" key="15">
    <source>
        <dbReference type="ARBA" id="ARBA00022989"/>
    </source>
</evidence>
<dbReference type="SUPFAM" id="SSF56784">
    <property type="entry name" value="HAD-like"/>
    <property type="match status" value="1"/>
</dbReference>
<keyword evidence="9" id="KW-0677">Repeat</keyword>
<dbReference type="GO" id="GO:0005524">
    <property type="term" value="F:ATP binding"/>
    <property type="evidence" value="ECO:0007669"/>
    <property type="project" value="UniProtKB-KW"/>
</dbReference>
<evidence type="ECO:0000256" key="22">
    <source>
        <dbReference type="SAM" id="Phobius"/>
    </source>
</evidence>
<dbReference type="GO" id="GO:0016887">
    <property type="term" value="F:ATP hydrolysis activity"/>
    <property type="evidence" value="ECO:0007669"/>
    <property type="project" value="InterPro"/>
</dbReference>
<reference evidence="24" key="1">
    <citation type="submission" date="2018-06" db="EMBL/GenBank/DDBJ databases">
        <authorList>
            <person name="Zhirakovskaya E."/>
        </authorList>
    </citation>
    <scope>NUCLEOTIDE SEQUENCE</scope>
</reference>
<evidence type="ECO:0000256" key="9">
    <source>
        <dbReference type="ARBA" id="ARBA00022737"/>
    </source>
</evidence>
<keyword evidence="14" id="KW-1278">Translocase</keyword>
<dbReference type="SFLD" id="SFLDS00003">
    <property type="entry name" value="Haloacid_Dehalogenase"/>
    <property type="match status" value="1"/>
</dbReference>
<evidence type="ECO:0000256" key="10">
    <source>
        <dbReference type="ARBA" id="ARBA00022741"/>
    </source>
</evidence>
<dbReference type="Gene3D" id="3.40.50.1000">
    <property type="entry name" value="HAD superfamily/HAD-like"/>
    <property type="match status" value="1"/>
</dbReference>
<keyword evidence="17" id="KW-0406">Ion transport</keyword>
<dbReference type="Gene3D" id="2.70.150.10">
    <property type="entry name" value="Calcium-transporting ATPase, cytoplasmic transduction domain A"/>
    <property type="match status" value="1"/>
</dbReference>
<dbReference type="Pfam" id="PF00403">
    <property type="entry name" value="HMA"/>
    <property type="match status" value="1"/>
</dbReference>
<evidence type="ECO:0000256" key="4">
    <source>
        <dbReference type="ARBA" id="ARBA00022448"/>
    </source>
</evidence>
<dbReference type="SFLD" id="SFLDF00027">
    <property type="entry name" value="p-type_atpase"/>
    <property type="match status" value="1"/>
</dbReference>
<keyword evidence="18 22" id="KW-0472">Membrane</keyword>
<evidence type="ECO:0000256" key="21">
    <source>
        <dbReference type="ARBA" id="ARBA00049289"/>
    </source>
</evidence>
<keyword evidence="10" id="KW-0547">Nucleotide-binding</keyword>
<dbReference type="GO" id="GO:0043682">
    <property type="term" value="F:P-type divalent copper transporter activity"/>
    <property type="evidence" value="ECO:0007669"/>
    <property type="project" value="TreeGrafter"/>
</dbReference>
<evidence type="ECO:0000256" key="11">
    <source>
        <dbReference type="ARBA" id="ARBA00022796"/>
    </source>
</evidence>
<dbReference type="InterPro" id="IPR059000">
    <property type="entry name" value="ATPase_P-type_domA"/>
</dbReference>
<feature type="transmembrane region" description="Helical" evidence="22">
    <location>
        <begin position="93"/>
        <end position="112"/>
    </location>
</feature>
<keyword evidence="7 22" id="KW-0812">Transmembrane</keyword>
<dbReference type="GO" id="GO:0005507">
    <property type="term" value="F:copper ion binding"/>
    <property type="evidence" value="ECO:0007669"/>
    <property type="project" value="TreeGrafter"/>
</dbReference>
<feature type="transmembrane region" description="Helical" evidence="22">
    <location>
        <begin position="685"/>
        <end position="704"/>
    </location>
</feature>
<dbReference type="AlphaFoldDB" id="A0A3B0ZWG6"/>
<keyword evidence="6" id="KW-0597">Phosphoprotein</keyword>
<name>A0A3B0ZWG6_9ZZZZ</name>
<dbReference type="FunFam" id="2.70.150.10:FF:000020">
    <property type="entry name" value="Copper-exporting P-type ATPase A"/>
    <property type="match status" value="1"/>
</dbReference>
<keyword evidence="5" id="KW-1003">Cell membrane</keyword>
<evidence type="ECO:0000256" key="17">
    <source>
        <dbReference type="ARBA" id="ARBA00023065"/>
    </source>
</evidence>
<dbReference type="InterPro" id="IPR008250">
    <property type="entry name" value="ATPase_P-typ_transduc_dom_A_sf"/>
</dbReference>
<accession>A0A3B0ZWG6</accession>
<evidence type="ECO:0000256" key="14">
    <source>
        <dbReference type="ARBA" id="ARBA00022967"/>
    </source>
</evidence>
<keyword evidence="11" id="KW-0187">Copper transport</keyword>
<dbReference type="InterPro" id="IPR027256">
    <property type="entry name" value="P-typ_ATPase_IB"/>
</dbReference>
<dbReference type="InterPro" id="IPR036412">
    <property type="entry name" value="HAD-like_sf"/>
</dbReference>
<comment type="similarity">
    <text evidence="2">Belongs to the cation transport ATPase (P-type) (TC 3.A.3) family. Type IB subfamily.</text>
</comment>
<feature type="transmembrane region" description="Helical" evidence="22">
    <location>
        <begin position="710"/>
        <end position="731"/>
    </location>
</feature>
<dbReference type="CDD" id="cd02094">
    <property type="entry name" value="P-type_ATPase_Cu-like"/>
    <property type="match status" value="1"/>
</dbReference>
<dbReference type="Pfam" id="PF00702">
    <property type="entry name" value="Hydrolase"/>
    <property type="match status" value="1"/>
</dbReference>
<dbReference type="Gene3D" id="3.30.70.100">
    <property type="match status" value="1"/>
</dbReference>
<organism evidence="24">
    <name type="scientific">hydrothermal vent metagenome</name>
    <dbReference type="NCBI Taxonomy" id="652676"/>
    <lineage>
        <taxon>unclassified sequences</taxon>
        <taxon>metagenomes</taxon>
        <taxon>ecological metagenomes</taxon>
    </lineage>
</organism>
<comment type="catalytic activity">
    <reaction evidence="21">
        <text>Cu(+)(in) + ATP + H2O = Cu(+)(out) + ADP + phosphate + H(+)</text>
        <dbReference type="Rhea" id="RHEA:25792"/>
        <dbReference type="ChEBI" id="CHEBI:15377"/>
        <dbReference type="ChEBI" id="CHEBI:15378"/>
        <dbReference type="ChEBI" id="CHEBI:30616"/>
        <dbReference type="ChEBI" id="CHEBI:43474"/>
        <dbReference type="ChEBI" id="CHEBI:49552"/>
        <dbReference type="ChEBI" id="CHEBI:456216"/>
        <dbReference type="EC" id="7.2.2.8"/>
    </reaction>
</comment>
<dbReference type="EMBL" id="UOFP01000108">
    <property type="protein sequence ID" value="VAW85784.1"/>
    <property type="molecule type" value="Genomic_DNA"/>
</dbReference>
<dbReference type="NCBIfam" id="TIGR01511">
    <property type="entry name" value="ATPase-IB1_Cu"/>
    <property type="match status" value="1"/>
</dbReference>
<feature type="transmembrane region" description="Helical" evidence="22">
    <location>
        <begin position="159"/>
        <end position="182"/>
    </location>
</feature>
<gene>
    <name evidence="24" type="ORF">MNBD_GAMMA18-2013</name>
</gene>
<evidence type="ECO:0000256" key="20">
    <source>
        <dbReference type="ARBA" id="ARBA00033239"/>
    </source>
</evidence>
<sequence length="745" mass="78724">MTKQQGYHLSVSGMSCAGCVGGVERALSGVTGVQQVEVNFVERSAYVAGDVAAEALLQACDAAGYPAQLLRDDGDNQQQASEQKQYRRRLQQAGVAALVGFPLMFAMLFGVMPGIDSPLERGGWLLGGLLCLGVMVYSGGHFFRGAWSSFKHHDANMDTLIALGTGTAWLFSMVVLVLPQWVPVEARHVYFEAAMMIIALVNFGAAMEMRARGKTSAAIHRLLDLRPKVARVVRDGREQDIPVSQVVPDETLRVRAGERVPVDGTLIEGSSSVDESMLTGEPLPVDKQPGDPVVGGTINLSGSFLYRATAIGEQSVLAQIIEMVRCAQATKPAIGRLVDRIASMFVPTVLIIAVVTFLIWMNVGPAPELSYALVAMVTVLIIACPCALGLATPMSIMVGVGKAAEYGVLIRNGDALQAAAKIETVVFDKTGTLTEGRPVVSTIVLSHGCDEAQLLQIAASAEQGSDHPLAKAIMARASESELSLLPLDEFQSLSGFGVAAKVAGLPVLVGNSALMQKNDIDLTPLSEQTAALVQQGETPVFIAREGQLFGVLALHDTIKADSAAVVARLKAMGLQVVMLSGDQRLSAERVARQIGIEEVVAEVLPSEKAQLIERYQNGGRRVAMVGDGINDAPALAQADVGFALASGTDVAMESADITLMRSSLHSVADAIEISQATLGNIKQNLFGAFIYNTLGIPVAAGLFYPLMGVMLNPVVAGAAMALSSVTVVSNANRLRLFKPRRGKIS</sequence>
<dbReference type="SUPFAM" id="SSF81665">
    <property type="entry name" value="Calcium ATPase, transmembrane domain M"/>
    <property type="match status" value="1"/>
</dbReference>
<dbReference type="InterPro" id="IPR023214">
    <property type="entry name" value="HAD_sf"/>
</dbReference>
<dbReference type="GO" id="GO:0140581">
    <property type="term" value="F:P-type monovalent copper transporter activity"/>
    <property type="evidence" value="ECO:0007669"/>
    <property type="project" value="UniProtKB-EC"/>
</dbReference>
<dbReference type="Pfam" id="PF00122">
    <property type="entry name" value="E1-E2_ATPase"/>
    <property type="match status" value="1"/>
</dbReference>
<dbReference type="InterPro" id="IPR006121">
    <property type="entry name" value="HMA_dom"/>
</dbReference>
<evidence type="ECO:0000256" key="2">
    <source>
        <dbReference type="ARBA" id="ARBA00006024"/>
    </source>
</evidence>
<keyword evidence="4" id="KW-0813">Transport</keyword>
<dbReference type="PROSITE" id="PS01229">
    <property type="entry name" value="COF_2"/>
    <property type="match status" value="1"/>
</dbReference>
<dbReference type="InterPro" id="IPR018303">
    <property type="entry name" value="ATPase_P-typ_P_site"/>
</dbReference>
<dbReference type="Gene3D" id="3.40.1110.10">
    <property type="entry name" value="Calcium-transporting ATPase, cytoplasmic domain N"/>
    <property type="match status" value="1"/>
</dbReference>
<dbReference type="InterPro" id="IPR001757">
    <property type="entry name" value="P_typ_ATPase"/>
</dbReference>
<evidence type="ECO:0000313" key="24">
    <source>
        <dbReference type="EMBL" id="VAW85784.1"/>
    </source>
</evidence>
<evidence type="ECO:0000259" key="23">
    <source>
        <dbReference type="PROSITE" id="PS50846"/>
    </source>
</evidence>
<dbReference type="InterPro" id="IPR023298">
    <property type="entry name" value="ATPase_P-typ_TM_dom_sf"/>
</dbReference>
<dbReference type="InterPro" id="IPR023299">
    <property type="entry name" value="ATPase_P-typ_cyto_dom_N"/>
</dbReference>
<dbReference type="PANTHER" id="PTHR43520:SF6">
    <property type="entry name" value="COPPER-EXPORTING P-TYPE ATPASE"/>
    <property type="match status" value="1"/>
</dbReference>
<feature type="transmembrane region" description="Helical" evidence="22">
    <location>
        <begin position="369"/>
        <end position="392"/>
    </location>
</feature>
<dbReference type="NCBIfam" id="TIGR01494">
    <property type="entry name" value="ATPase_P-type"/>
    <property type="match status" value="1"/>
</dbReference>
<dbReference type="PRINTS" id="PR00119">
    <property type="entry name" value="CATATPASE"/>
</dbReference>
<evidence type="ECO:0000256" key="6">
    <source>
        <dbReference type="ARBA" id="ARBA00022553"/>
    </source>
</evidence>
<dbReference type="NCBIfam" id="TIGR01525">
    <property type="entry name" value="ATPase-IB_hvy"/>
    <property type="match status" value="1"/>
</dbReference>
<evidence type="ECO:0000256" key="3">
    <source>
        <dbReference type="ARBA" id="ARBA00015102"/>
    </source>
</evidence>
<evidence type="ECO:0000256" key="16">
    <source>
        <dbReference type="ARBA" id="ARBA00023008"/>
    </source>
</evidence>
<keyword evidence="15 22" id="KW-1133">Transmembrane helix</keyword>
<dbReference type="PRINTS" id="PR00120">
    <property type="entry name" value="HATPASE"/>
</dbReference>
<feature type="transmembrane region" description="Helical" evidence="22">
    <location>
        <begin position="341"/>
        <end position="363"/>
    </location>
</feature>
<dbReference type="PROSITE" id="PS50846">
    <property type="entry name" value="HMA_2"/>
    <property type="match status" value="1"/>
</dbReference>
<evidence type="ECO:0000256" key="7">
    <source>
        <dbReference type="ARBA" id="ARBA00022692"/>
    </source>
</evidence>
<keyword evidence="24" id="KW-0378">Hydrolase</keyword>
<dbReference type="SUPFAM" id="SSF81653">
    <property type="entry name" value="Calcium ATPase, transduction domain A"/>
    <property type="match status" value="1"/>
</dbReference>
<feature type="domain" description="HMA" evidence="23">
    <location>
        <begin position="5"/>
        <end position="68"/>
    </location>
</feature>